<dbReference type="SMART" id="SM00220">
    <property type="entry name" value="S_TKc"/>
    <property type="match status" value="1"/>
</dbReference>
<dbReference type="Gene3D" id="3.30.200.20">
    <property type="entry name" value="Phosphorylase Kinase, domain 1"/>
    <property type="match status" value="1"/>
</dbReference>
<dbReference type="PROSITE" id="PS51285">
    <property type="entry name" value="AGC_KINASE_CTER"/>
    <property type="match status" value="1"/>
</dbReference>
<dbReference type="InterPro" id="IPR018488">
    <property type="entry name" value="cNMP-bd_CS"/>
</dbReference>
<dbReference type="SMART" id="SM00100">
    <property type="entry name" value="cNMP"/>
    <property type="match status" value="2"/>
</dbReference>
<evidence type="ECO:0000259" key="16">
    <source>
        <dbReference type="PROSITE" id="PS51285"/>
    </source>
</evidence>
<evidence type="ECO:0000256" key="1">
    <source>
        <dbReference type="ARBA" id="ARBA00006352"/>
    </source>
</evidence>
<evidence type="ECO:0000256" key="11">
    <source>
        <dbReference type="ARBA" id="ARBA00047462"/>
    </source>
</evidence>
<dbReference type="Gene3D" id="1.10.510.10">
    <property type="entry name" value="Transferase(Phosphotransferase) domain 1"/>
    <property type="match status" value="1"/>
</dbReference>
<reference evidence="18" key="1">
    <citation type="journal article" date="2023" name="Commun. Biol.">
        <title>Genome analysis of Parmales, the sister group of diatoms, reveals the evolutionary specialization of diatoms from phago-mixotrophs to photoautotrophs.</title>
        <authorList>
            <person name="Ban H."/>
            <person name="Sato S."/>
            <person name="Yoshikawa S."/>
            <person name="Yamada K."/>
            <person name="Nakamura Y."/>
            <person name="Ichinomiya M."/>
            <person name="Sato N."/>
            <person name="Blanc-Mathieu R."/>
            <person name="Endo H."/>
            <person name="Kuwata A."/>
            <person name="Ogata H."/>
        </authorList>
    </citation>
    <scope>NUCLEOTIDE SEQUENCE [LARGE SCALE GENOMIC DNA]</scope>
    <source>
        <strain evidence="18">NIES 3701</strain>
    </source>
</reference>
<comment type="catalytic activity">
    <reaction evidence="11">
        <text>L-seryl-[protein] + ATP = O-phospho-L-seryl-[protein] + ADP + H(+)</text>
        <dbReference type="Rhea" id="RHEA:17989"/>
        <dbReference type="Rhea" id="RHEA-COMP:9863"/>
        <dbReference type="Rhea" id="RHEA-COMP:11604"/>
        <dbReference type="ChEBI" id="CHEBI:15378"/>
        <dbReference type="ChEBI" id="CHEBI:29999"/>
        <dbReference type="ChEBI" id="CHEBI:30616"/>
        <dbReference type="ChEBI" id="CHEBI:83421"/>
        <dbReference type="ChEBI" id="CHEBI:456216"/>
        <dbReference type="EC" id="2.7.11.12"/>
    </reaction>
</comment>
<dbReference type="InterPro" id="IPR000961">
    <property type="entry name" value="AGC-kinase_C"/>
</dbReference>
<dbReference type="PROSITE" id="PS00107">
    <property type="entry name" value="PROTEIN_KINASE_ATP"/>
    <property type="match status" value="1"/>
</dbReference>
<dbReference type="InterPro" id="IPR011009">
    <property type="entry name" value="Kinase-like_dom_sf"/>
</dbReference>
<dbReference type="PROSITE" id="PS50011">
    <property type="entry name" value="PROTEIN_KINASE_DOM"/>
    <property type="match status" value="1"/>
</dbReference>
<evidence type="ECO:0000256" key="3">
    <source>
        <dbReference type="ARBA" id="ARBA00022527"/>
    </source>
</evidence>
<keyword evidence="5" id="KW-0808">Transferase</keyword>
<feature type="domain" description="Cyclic nucleotide-binding" evidence="15">
    <location>
        <begin position="228"/>
        <end position="323"/>
    </location>
</feature>
<dbReference type="PROSITE" id="PS00108">
    <property type="entry name" value="PROTEIN_KINASE_ST"/>
    <property type="match status" value="1"/>
</dbReference>
<evidence type="ECO:0000259" key="15">
    <source>
        <dbReference type="PROSITE" id="PS50042"/>
    </source>
</evidence>
<evidence type="ECO:0000256" key="7">
    <source>
        <dbReference type="ARBA" id="ARBA00022777"/>
    </source>
</evidence>
<keyword evidence="9" id="KW-0142">cGMP-binding</keyword>
<evidence type="ECO:0000256" key="12">
    <source>
        <dbReference type="PROSITE-ProRule" id="PRU10141"/>
    </source>
</evidence>
<protein>
    <recommendedName>
        <fullName evidence="2">cGMP-dependent protein kinase</fullName>
        <ecNumber evidence="2">2.7.11.12</ecNumber>
    </recommendedName>
</protein>
<evidence type="ECO:0000256" key="8">
    <source>
        <dbReference type="ARBA" id="ARBA00022840"/>
    </source>
</evidence>
<dbReference type="CDD" id="cd00038">
    <property type="entry name" value="CAP_ED"/>
    <property type="match status" value="2"/>
</dbReference>
<dbReference type="FunFam" id="3.30.200.20:FF:000042">
    <property type="entry name" value="Aurora kinase A"/>
    <property type="match status" value="1"/>
</dbReference>
<dbReference type="EC" id="2.7.11.12" evidence="2"/>
<evidence type="ECO:0000256" key="4">
    <source>
        <dbReference type="ARBA" id="ARBA00022535"/>
    </source>
</evidence>
<feature type="domain" description="AGC-kinase C-terminal" evidence="16">
    <location>
        <begin position="703"/>
        <end position="765"/>
    </location>
</feature>
<comment type="catalytic activity">
    <reaction evidence="10">
        <text>L-threonyl-[protein] + ATP = O-phospho-L-threonyl-[protein] + ADP + H(+)</text>
        <dbReference type="Rhea" id="RHEA:46608"/>
        <dbReference type="Rhea" id="RHEA-COMP:11060"/>
        <dbReference type="Rhea" id="RHEA-COMP:11605"/>
        <dbReference type="ChEBI" id="CHEBI:15378"/>
        <dbReference type="ChEBI" id="CHEBI:30013"/>
        <dbReference type="ChEBI" id="CHEBI:30616"/>
        <dbReference type="ChEBI" id="CHEBI:61977"/>
        <dbReference type="ChEBI" id="CHEBI:456216"/>
        <dbReference type="EC" id="2.7.11.12"/>
    </reaction>
</comment>
<dbReference type="PANTHER" id="PTHR24353:SF143">
    <property type="entry name" value="PROTEIN KINASE DOMAIN-CONTAINING PROTEIN"/>
    <property type="match status" value="1"/>
</dbReference>
<dbReference type="InterPro" id="IPR014710">
    <property type="entry name" value="RmlC-like_jellyroll"/>
</dbReference>
<organism evidence="17 18">
    <name type="scientific">Triparma strigata</name>
    <dbReference type="NCBI Taxonomy" id="1606541"/>
    <lineage>
        <taxon>Eukaryota</taxon>
        <taxon>Sar</taxon>
        <taxon>Stramenopiles</taxon>
        <taxon>Ochrophyta</taxon>
        <taxon>Bolidophyceae</taxon>
        <taxon>Parmales</taxon>
        <taxon>Triparmaceae</taxon>
        <taxon>Triparma</taxon>
    </lineage>
</organism>
<keyword evidence="8 12" id="KW-0067">ATP-binding</keyword>
<evidence type="ECO:0000259" key="14">
    <source>
        <dbReference type="PROSITE" id="PS50011"/>
    </source>
</evidence>
<gene>
    <name evidence="17" type="ORF">TrST_g8313</name>
</gene>
<comment type="similarity">
    <text evidence="1">Belongs to the protein kinase superfamily. AGC Ser/Thr protein kinase family. cGMP subfamily.</text>
</comment>
<accession>A0A9W7C6G5</accession>
<proteinExistence type="inferred from homology"/>
<dbReference type="InterPro" id="IPR000719">
    <property type="entry name" value="Prot_kinase_dom"/>
</dbReference>
<feature type="region of interest" description="Disordered" evidence="13">
    <location>
        <begin position="1"/>
        <end position="64"/>
    </location>
</feature>
<sequence>MGLCTSKMADATATDDRKDGRHSSVAMAADVDPQDPSNSGSPTSAVGSPPSSVSAGNRSYRHLRTDNVFTRSEVDYSSYVPPSTPKSEEDYAFLNETLKRSNFVFESMDDEMQHSLIMSMTRQIFSNGQTIITQGVKPPCASDAGNFYLVSFGTVSFMVHGENVGNCAQSGSFGELALLYDAPRAATCIAMGQVEVWCLDRTTFLSVLWAHRSTNANRTYPTLRACPLFGNIDDDKLREISEETTIARYEKGHEIVKKGTKGMNVYVIHEGTVEVSDFLDNDGGQFERHLLKPTAYFGDRSKANNNIRGATVTALTPVDLIILPDMFHDRNDVRVVYASLSIVNGWQREYVSKLYDQSEHFSYKEGEELPEGHFYIISEGKADGKGPGSVVGWNGGTAGKGGCQGKKIPKKTWERVGKEESATRPAKLNDRDQFDTTILFADLERLKILGIGTFGRVWIVHHKKTKSTYALKMIDKSQVIRHHQEKGVMREKTIMSRISHPFIVNLINTFSDDSNLYMLISLLQGGELFSVLHTKTYDGVPPDHASFYSHIIAIAMNHLHEHNICYRDLKPENVMIDKHGYCVVVDLGFAKVIDGKTYTLCGTPEYLAPEIILSKGHDGAVDWWAYGVLVYEMIYGYSPFYSEGVDQVTLFKRIVHVKYDFPEGRGTPESTDLISKMLVKRPIHRLGCSSSSPESDIFNHPFFFHSNETLTNRLVNAPWIPRITSDVDTDNFDNYAAEELDEERRERLKKKNKLTRSQQTLFKDF</sequence>
<dbReference type="GO" id="GO:0004691">
    <property type="term" value="F:cAMP-dependent protein kinase activity"/>
    <property type="evidence" value="ECO:0007669"/>
    <property type="project" value="TreeGrafter"/>
</dbReference>
<evidence type="ECO:0000256" key="10">
    <source>
        <dbReference type="ARBA" id="ARBA00047298"/>
    </source>
</evidence>
<keyword evidence="6 12" id="KW-0547">Nucleotide-binding</keyword>
<evidence type="ECO:0000313" key="17">
    <source>
        <dbReference type="EMBL" id="GMH99038.1"/>
    </source>
</evidence>
<dbReference type="GO" id="GO:0005524">
    <property type="term" value="F:ATP binding"/>
    <property type="evidence" value="ECO:0007669"/>
    <property type="project" value="UniProtKB-UniRule"/>
</dbReference>
<evidence type="ECO:0000256" key="5">
    <source>
        <dbReference type="ARBA" id="ARBA00022679"/>
    </source>
</evidence>
<dbReference type="Gene3D" id="2.60.120.10">
    <property type="entry name" value="Jelly Rolls"/>
    <property type="match status" value="2"/>
</dbReference>
<feature type="domain" description="Cyclic nucleotide-binding" evidence="15">
    <location>
        <begin position="104"/>
        <end position="208"/>
    </location>
</feature>
<feature type="binding site" evidence="12">
    <location>
        <position position="472"/>
    </location>
    <ligand>
        <name>ATP</name>
        <dbReference type="ChEBI" id="CHEBI:30616"/>
    </ligand>
</feature>
<dbReference type="Proteomes" id="UP001165085">
    <property type="component" value="Unassembled WGS sequence"/>
</dbReference>
<dbReference type="Pfam" id="PF00069">
    <property type="entry name" value="Pkinase"/>
    <property type="match status" value="1"/>
</dbReference>
<dbReference type="InterPro" id="IPR008271">
    <property type="entry name" value="Ser/Thr_kinase_AS"/>
</dbReference>
<dbReference type="SUPFAM" id="SSF56112">
    <property type="entry name" value="Protein kinase-like (PK-like)"/>
    <property type="match status" value="1"/>
</dbReference>
<comment type="caution">
    <text evidence="17">The sequence shown here is derived from an EMBL/GenBank/DDBJ whole genome shotgun (WGS) entry which is preliminary data.</text>
</comment>
<dbReference type="GO" id="GO:0005952">
    <property type="term" value="C:cAMP-dependent protein kinase complex"/>
    <property type="evidence" value="ECO:0007669"/>
    <property type="project" value="TreeGrafter"/>
</dbReference>
<keyword evidence="18" id="KW-1185">Reference proteome</keyword>
<evidence type="ECO:0000256" key="6">
    <source>
        <dbReference type="ARBA" id="ARBA00022741"/>
    </source>
</evidence>
<keyword evidence="7" id="KW-0418">Kinase</keyword>
<dbReference type="InterPro" id="IPR017441">
    <property type="entry name" value="Protein_kinase_ATP_BS"/>
</dbReference>
<dbReference type="GO" id="GO:0030553">
    <property type="term" value="F:cGMP binding"/>
    <property type="evidence" value="ECO:0007669"/>
    <property type="project" value="UniProtKB-KW"/>
</dbReference>
<dbReference type="GO" id="GO:0004692">
    <property type="term" value="F:cGMP-dependent protein kinase activity"/>
    <property type="evidence" value="ECO:0007669"/>
    <property type="project" value="UniProtKB-EC"/>
</dbReference>
<dbReference type="OrthoDB" id="35715at2759"/>
<dbReference type="Pfam" id="PF00027">
    <property type="entry name" value="cNMP_binding"/>
    <property type="match status" value="2"/>
</dbReference>
<dbReference type="PANTHER" id="PTHR24353">
    <property type="entry name" value="CYCLIC NUCLEOTIDE-DEPENDENT PROTEIN KINASE"/>
    <property type="match status" value="1"/>
</dbReference>
<keyword evidence="3" id="KW-0723">Serine/threonine-protein kinase</keyword>
<evidence type="ECO:0000256" key="13">
    <source>
        <dbReference type="SAM" id="MobiDB-lite"/>
    </source>
</evidence>
<dbReference type="EMBL" id="BRXY01000538">
    <property type="protein sequence ID" value="GMH99038.1"/>
    <property type="molecule type" value="Genomic_DNA"/>
</dbReference>
<dbReference type="PROSITE" id="PS00888">
    <property type="entry name" value="CNMP_BINDING_1"/>
    <property type="match status" value="1"/>
</dbReference>
<dbReference type="PROSITE" id="PS50042">
    <property type="entry name" value="CNMP_BINDING_3"/>
    <property type="match status" value="2"/>
</dbReference>
<feature type="domain" description="Protein kinase" evidence="14">
    <location>
        <begin position="443"/>
        <end position="703"/>
    </location>
</feature>
<dbReference type="SUPFAM" id="SSF51206">
    <property type="entry name" value="cAMP-binding domain-like"/>
    <property type="match status" value="2"/>
</dbReference>
<keyword evidence="4" id="KW-0140">cGMP</keyword>
<feature type="compositionally biased region" description="Low complexity" evidence="13">
    <location>
        <begin position="39"/>
        <end position="56"/>
    </location>
</feature>
<evidence type="ECO:0000256" key="9">
    <source>
        <dbReference type="ARBA" id="ARBA00022992"/>
    </source>
</evidence>
<evidence type="ECO:0000313" key="18">
    <source>
        <dbReference type="Proteomes" id="UP001165085"/>
    </source>
</evidence>
<dbReference type="InterPro" id="IPR000595">
    <property type="entry name" value="cNMP-bd_dom"/>
</dbReference>
<evidence type="ECO:0000256" key="2">
    <source>
        <dbReference type="ARBA" id="ARBA00012428"/>
    </source>
</evidence>
<name>A0A9W7C6G5_9STRA</name>
<dbReference type="InterPro" id="IPR018490">
    <property type="entry name" value="cNMP-bd_dom_sf"/>
</dbReference>
<dbReference type="AlphaFoldDB" id="A0A9W7C6G5"/>